<feature type="domain" description="Methyltransferase type 11" evidence="1">
    <location>
        <begin position="75"/>
        <end position="169"/>
    </location>
</feature>
<evidence type="ECO:0000313" key="3">
    <source>
        <dbReference type="Proteomes" id="UP000230750"/>
    </source>
</evidence>
<evidence type="ECO:0000313" key="2">
    <source>
        <dbReference type="EMBL" id="PIK37013.1"/>
    </source>
</evidence>
<evidence type="ECO:0000259" key="1">
    <source>
        <dbReference type="Pfam" id="PF08241"/>
    </source>
</evidence>
<accession>A0A2G8JMR3</accession>
<dbReference type="GO" id="GO:0008757">
    <property type="term" value="F:S-adenosylmethionine-dependent methyltransferase activity"/>
    <property type="evidence" value="ECO:0007669"/>
    <property type="project" value="InterPro"/>
</dbReference>
<dbReference type="InterPro" id="IPR013216">
    <property type="entry name" value="Methyltransf_11"/>
</dbReference>
<organism evidence="2 3">
    <name type="scientific">Stichopus japonicus</name>
    <name type="common">Sea cucumber</name>
    <dbReference type="NCBI Taxonomy" id="307972"/>
    <lineage>
        <taxon>Eukaryota</taxon>
        <taxon>Metazoa</taxon>
        <taxon>Echinodermata</taxon>
        <taxon>Eleutherozoa</taxon>
        <taxon>Echinozoa</taxon>
        <taxon>Holothuroidea</taxon>
        <taxon>Aspidochirotacea</taxon>
        <taxon>Aspidochirotida</taxon>
        <taxon>Stichopodidae</taxon>
        <taxon>Apostichopus</taxon>
    </lineage>
</organism>
<protein>
    <recommendedName>
        <fullName evidence="1">Methyltransferase type 11 domain-containing protein</fullName>
    </recommendedName>
</protein>
<dbReference type="SUPFAM" id="SSF53335">
    <property type="entry name" value="S-adenosyl-L-methionine-dependent methyltransferases"/>
    <property type="match status" value="1"/>
</dbReference>
<sequence>MATTCDREVQKSNYLHSVSGLIKQDKDDQSQDIARLYDDWTTSYDEDLEKLTYKGPNQVASILAECSDSKDIRVLDCGSGTGLVGEALKDAGFTNLYAVDISQKSLDIAEKKGIYQKLVCDQVGKERMPFIDNEFDALVCIGCLGPSHISPVAFREWVRIVKPGGVTVFSVRHCYLQVTQGEEELHSERFADNFNEILEELRSTKKMEILTKENVPNFMGNSHAFVYAMKVL</sequence>
<dbReference type="Proteomes" id="UP000230750">
    <property type="component" value="Unassembled WGS sequence"/>
</dbReference>
<dbReference type="AlphaFoldDB" id="A0A2G8JMR3"/>
<dbReference type="PANTHER" id="PTHR43591">
    <property type="entry name" value="METHYLTRANSFERASE"/>
    <property type="match status" value="1"/>
</dbReference>
<proteinExistence type="predicted"/>
<dbReference type="EMBL" id="MRZV01001575">
    <property type="protein sequence ID" value="PIK37013.1"/>
    <property type="molecule type" value="Genomic_DNA"/>
</dbReference>
<dbReference type="STRING" id="307972.A0A2G8JMR3"/>
<dbReference type="PANTHER" id="PTHR43591:SF101">
    <property type="entry name" value="METHYLTRANSFERASE-LIKE PROTEIN 27"/>
    <property type="match status" value="1"/>
</dbReference>
<dbReference type="Gene3D" id="3.40.50.150">
    <property type="entry name" value="Vaccinia Virus protein VP39"/>
    <property type="match status" value="1"/>
</dbReference>
<dbReference type="OrthoDB" id="66144at2759"/>
<dbReference type="InterPro" id="IPR029063">
    <property type="entry name" value="SAM-dependent_MTases_sf"/>
</dbReference>
<reference evidence="2 3" key="1">
    <citation type="journal article" date="2017" name="PLoS Biol.">
        <title>The sea cucumber genome provides insights into morphological evolution and visceral regeneration.</title>
        <authorList>
            <person name="Zhang X."/>
            <person name="Sun L."/>
            <person name="Yuan J."/>
            <person name="Sun Y."/>
            <person name="Gao Y."/>
            <person name="Zhang L."/>
            <person name="Li S."/>
            <person name="Dai H."/>
            <person name="Hamel J.F."/>
            <person name="Liu C."/>
            <person name="Yu Y."/>
            <person name="Liu S."/>
            <person name="Lin W."/>
            <person name="Guo K."/>
            <person name="Jin S."/>
            <person name="Xu P."/>
            <person name="Storey K.B."/>
            <person name="Huan P."/>
            <person name="Zhang T."/>
            <person name="Zhou Y."/>
            <person name="Zhang J."/>
            <person name="Lin C."/>
            <person name="Li X."/>
            <person name="Xing L."/>
            <person name="Huo D."/>
            <person name="Sun M."/>
            <person name="Wang L."/>
            <person name="Mercier A."/>
            <person name="Li F."/>
            <person name="Yang H."/>
            <person name="Xiang J."/>
        </authorList>
    </citation>
    <scope>NUCLEOTIDE SEQUENCE [LARGE SCALE GENOMIC DNA]</scope>
    <source>
        <strain evidence="2">Shaxun</strain>
        <tissue evidence="2">Muscle</tissue>
    </source>
</reference>
<dbReference type="CDD" id="cd02440">
    <property type="entry name" value="AdoMet_MTases"/>
    <property type="match status" value="1"/>
</dbReference>
<dbReference type="Pfam" id="PF08241">
    <property type="entry name" value="Methyltransf_11"/>
    <property type="match status" value="1"/>
</dbReference>
<name>A0A2G8JMR3_STIJA</name>
<comment type="caution">
    <text evidence="2">The sequence shown here is derived from an EMBL/GenBank/DDBJ whole genome shotgun (WGS) entry which is preliminary data.</text>
</comment>
<gene>
    <name evidence="2" type="ORF">BSL78_26154</name>
</gene>
<keyword evidence="3" id="KW-1185">Reference proteome</keyword>